<comment type="caution">
    <text evidence="1">The sequence shown here is derived from an EMBL/GenBank/DDBJ whole genome shotgun (WGS) entry which is preliminary data.</text>
</comment>
<proteinExistence type="predicted"/>
<keyword evidence="2" id="KW-1185">Reference proteome</keyword>
<dbReference type="EMBL" id="SGPM01000101">
    <property type="protein sequence ID" value="THH29925.1"/>
    <property type="molecule type" value="Genomic_DNA"/>
</dbReference>
<dbReference type="AlphaFoldDB" id="A0A4S4MVG7"/>
<evidence type="ECO:0000313" key="1">
    <source>
        <dbReference type="EMBL" id="THH29925.1"/>
    </source>
</evidence>
<sequence length="140" mass="14242">MLFLLSRDTTGSVTCLIGLALGVVPNIPTSFSVTSSAVPYSLTLPSGPSTITSATGFCASPRTLWPFGPTSPNPNPLAKLIVPVPVGVGGTSDAVILDAVVRVGESAGTRLLPPLLVLALGAKEIAPRVDGPVMLRPRDA</sequence>
<gene>
    <name evidence="1" type="ORF">EUX98_g4275</name>
</gene>
<protein>
    <submittedName>
        <fullName evidence="1">Uncharacterized protein</fullName>
    </submittedName>
</protein>
<organism evidence="1 2">
    <name type="scientific">Antrodiella citrinella</name>
    <dbReference type="NCBI Taxonomy" id="2447956"/>
    <lineage>
        <taxon>Eukaryota</taxon>
        <taxon>Fungi</taxon>
        <taxon>Dikarya</taxon>
        <taxon>Basidiomycota</taxon>
        <taxon>Agaricomycotina</taxon>
        <taxon>Agaricomycetes</taxon>
        <taxon>Polyporales</taxon>
        <taxon>Steccherinaceae</taxon>
        <taxon>Antrodiella</taxon>
    </lineage>
</organism>
<reference evidence="1 2" key="1">
    <citation type="submission" date="2019-02" db="EMBL/GenBank/DDBJ databases">
        <title>Genome sequencing of the rare red list fungi Antrodiella citrinella (Flaviporus citrinellus).</title>
        <authorList>
            <person name="Buettner E."/>
            <person name="Kellner H."/>
        </authorList>
    </citation>
    <scope>NUCLEOTIDE SEQUENCE [LARGE SCALE GENOMIC DNA]</scope>
    <source>
        <strain evidence="1 2">DSM 108506</strain>
    </source>
</reference>
<dbReference type="Proteomes" id="UP000308730">
    <property type="component" value="Unassembled WGS sequence"/>
</dbReference>
<name>A0A4S4MVG7_9APHY</name>
<accession>A0A4S4MVG7</accession>
<evidence type="ECO:0000313" key="2">
    <source>
        <dbReference type="Proteomes" id="UP000308730"/>
    </source>
</evidence>